<keyword evidence="4 10" id="KW-0812">Transmembrane</keyword>
<keyword evidence="7" id="KW-0333">Golgi apparatus</keyword>
<accession>A0A0H5QW71</accession>
<evidence type="ECO:0000256" key="1">
    <source>
        <dbReference type="ARBA" id="ARBA00004409"/>
    </source>
</evidence>
<dbReference type="GO" id="GO:0005797">
    <property type="term" value="C:Golgi medial cisterna"/>
    <property type="evidence" value="ECO:0007669"/>
    <property type="project" value="TreeGrafter"/>
</dbReference>
<evidence type="ECO:0000256" key="4">
    <source>
        <dbReference type="ARBA" id="ARBA00022692"/>
    </source>
</evidence>
<sequence>MEGSGSDFDNYKTQARRLEKQIYGKLEELSALNIGAIRQAQSSLALRTVSQDLSNGAIALQNCIKSLFEKFSETISRMDEHLESLPSHSPQRKRMAQVVDRFREINRDYLLEFSRTQNALRSSIQRAELFAGDKSHRDGSNSESDMLLREKNNLNASIDMIDELIGRAEATRDGLGRQRGVFSSTADRLDQLARKFPLIHSSINRINRHRQRDKFALAFVLAVCMLFTLWYSFG</sequence>
<dbReference type="GO" id="GO:0048219">
    <property type="term" value="P:inter-Golgi cisterna vesicle-mediated transport"/>
    <property type="evidence" value="ECO:0007669"/>
    <property type="project" value="TreeGrafter"/>
</dbReference>
<dbReference type="GO" id="GO:0015031">
    <property type="term" value="P:protein transport"/>
    <property type="evidence" value="ECO:0007669"/>
    <property type="project" value="UniProtKB-KW"/>
</dbReference>
<evidence type="ECO:0000313" key="11">
    <source>
        <dbReference type="EMBL" id="CRZ06238.1"/>
    </source>
</evidence>
<dbReference type="PIRSF" id="PIRSF028865">
    <property type="entry name" value="Membrin-2"/>
    <property type="match status" value="1"/>
</dbReference>
<feature type="transmembrane region" description="Helical" evidence="10">
    <location>
        <begin position="215"/>
        <end position="233"/>
    </location>
</feature>
<dbReference type="PANTHER" id="PTHR21094:SF2">
    <property type="entry name" value="GOLGI SNAP RECEPTOR COMPLEX MEMBER 1"/>
    <property type="match status" value="1"/>
</dbReference>
<proteinExistence type="inferred from homology"/>
<name>A0A0H5QW71_9EUKA</name>
<protein>
    <recommendedName>
        <fullName evidence="12">Golgi SNAP receptor complex member 1</fullName>
    </recommendedName>
</protein>
<evidence type="ECO:0008006" key="12">
    <source>
        <dbReference type="Google" id="ProtNLM"/>
    </source>
</evidence>
<evidence type="ECO:0000256" key="2">
    <source>
        <dbReference type="ARBA" id="ARBA00008473"/>
    </source>
</evidence>
<dbReference type="GO" id="GO:0005484">
    <property type="term" value="F:SNAP receptor activity"/>
    <property type="evidence" value="ECO:0007669"/>
    <property type="project" value="InterPro"/>
</dbReference>
<dbReference type="EMBL" id="HACM01005796">
    <property type="protein sequence ID" value="CRZ06238.1"/>
    <property type="molecule type" value="Transcribed_RNA"/>
</dbReference>
<evidence type="ECO:0000256" key="8">
    <source>
        <dbReference type="ARBA" id="ARBA00023136"/>
    </source>
</evidence>
<organism evidence="11">
    <name type="scientific">Spongospora subterranea</name>
    <dbReference type="NCBI Taxonomy" id="70186"/>
    <lineage>
        <taxon>Eukaryota</taxon>
        <taxon>Sar</taxon>
        <taxon>Rhizaria</taxon>
        <taxon>Endomyxa</taxon>
        <taxon>Phytomyxea</taxon>
        <taxon>Plasmodiophorida</taxon>
        <taxon>Plasmodiophoridae</taxon>
        <taxon>Spongospora</taxon>
    </lineage>
</organism>
<dbReference type="PANTHER" id="PTHR21094">
    <property type="entry name" value="GOS-28 SNARE- RELATED"/>
    <property type="match status" value="1"/>
</dbReference>
<keyword evidence="3 9" id="KW-0813">Transport</keyword>
<comment type="subcellular location">
    <subcellularLocation>
        <location evidence="1">Golgi apparatus membrane</location>
        <topology evidence="1">Single-pass type IV membrane protein</topology>
    </subcellularLocation>
</comment>
<dbReference type="GO" id="GO:0005801">
    <property type="term" value="C:cis-Golgi network"/>
    <property type="evidence" value="ECO:0007669"/>
    <property type="project" value="InterPro"/>
</dbReference>
<keyword evidence="6 10" id="KW-1133">Transmembrane helix</keyword>
<keyword evidence="8 9" id="KW-0472">Membrane</keyword>
<evidence type="ECO:0000256" key="9">
    <source>
        <dbReference type="PIRNR" id="PIRNR028865"/>
    </source>
</evidence>
<dbReference type="GO" id="GO:0031201">
    <property type="term" value="C:SNARE complex"/>
    <property type="evidence" value="ECO:0007669"/>
    <property type="project" value="TreeGrafter"/>
</dbReference>
<dbReference type="GO" id="GO:0006888">
    <property type="term" value="P:endoplasmic reticulum to Golgi vesicle-mediated transport"/>
    <property type="evidence" value="ECO:0007669"/>
    <property type="project" value="InterPro"/>
</dbReference>
<dbReference type="InterPro" id="IPR023601">
    <property type="entry name" value="Golgi_SNAP_su1"/>
</dbReference>
<evidence type="ECO:0000256" key="7">
    <source>
        <dbReference type="ARBA" id="ARBA00023034"/>
    </source>
</evidence>
<evidence type="ECO:0000256" key="3">
    <source>
        <dbReference type="ARBA" id="ARBA00022448"/>
    </source>
</evidence>
<dbReference type="InterPro" id="IPR027027">
    <property type="entry name" value="GOSR2/Membrin/Bos1"/>
</dbReference>
<dbReference type="AlphaFoldDB" id="A0A0H5QW71"/>
<dbReference type="GO" id="GO:0006906">
    <property type="term" value="P:vesicle fusion"/>
    <property type="evidence" value="ECO:0007669"/>
    <property type="project" value="TreeGrafter"/>
</dbReference>
<reference evidence="11" key="1">
    <citation type="submission" date="2015-04" db="EMBL/GenBank/DDBJ databases">
        <title>The genome sequence of the plant pathogenic Rhizarian Plasmodiophora brassicae reveals insights in its biotrophic life cycle and the origin of chitin synthesis.</title>
        <authorList>
            <person name="Schwelm A."/>
            <person name="Fogelqvist J."/>
            <person name="Knaust A."/>
            <person name="Julke S."/>
            <person name="Lilja T."/>
            <person name="Dhandapani V."/>
            <person name="Bonilla-Rosso G."/>
            <person name="Karlsson M."/>
            <person name="Shevchenko A."/>
            <person name="Choi S.R."/>
            <person name="Kim H.G."/>
            <person name="Park J.Y."/>
            <person name="Lim Y.P."/>
            <person name="Ludwig-Muller J."/>
            <person name="Dixelius C."/>
        </authorList>
    </citation>
    <scope>NUCLEOTIDE SEQUENCE</scope>
    <source>
        <tissue evidence="11">Potato root galls</tissue>
    </source>
</reference>
<evidence type="ECO:0000256" key="5">
    <source>
        <dbReference type="ARBA" id="ARBA00022927"/>
    </source>
</evidence>
<evidence type="ECO:0000256" key="6">
    <source>
        <dbReference type="ARBA" id="ARBA00022989"/>
    </source>
</evidence>
<keyword evidence="5 9" id="KW-0653">Protein transport</keyword>
<dbReference type="Pfam" id="PF12352">
    <property type="entry name" value="V-SNARE_C"/>
    <property type="match status" value="1"/>
</dbReference>
<dbReference type="GO" id="GO:0000139">
    <property type="term" value="C:Golgi membrane"/>
    <property type="evidence" value="ECO:0007669"/>
    <property type="project" value="UniProtKB-SubCell"/>
</dbReference>
<comment type="similarity">
    <text evidence="2">Belongs to the GOSR1 family.</text>
</comment>
<evidence type="ECO:0000256" key="10">
    <source>
        <dbReference type="SAM" id="Phobius"/>
    </source>
</evidence>